<evidence type="ECO:0000313" key="5">
    <source>
        <dbReference type="Proteomes" id="UP000007797"/>
    </source>
</evidence>
<dbReference type="Pfam" id="PF01103">
    <property type="entry name" value="Omp85"/>
    <property type="match status" value="1"/>
</dbReference>
<evidence type="ECO:0000313" key="4">
    <source>
        <dbReference type="EMBL" id="EGG21030.1"/>
    </source>
</evidence>
<name>F4PUF8_CACFS</name>
<dbReference type="EMBL" id="GL883010">
    <property type="protein sequence ID" value="EGG21030.1"/>
    <property type="molecule type" value="Genomic_DNA"/>
</dbReference>
<keyword evidence="5" id="KW-1185">Reference proteome</keyword>
<evidence type="ECO:0000256" key="1">
    <source>
        <dbReference type="ARBA" id="ARBA00004370"/>
    </source>
</evidence>
<protein>
    <recommendedName>
        <fullName evidence="3">Bacterial surface antigen (D15) domain-containing protein</fullName>
    </recommendedName>
</protein>
<dbReference type="RefSeq" id="XP_004358880.1">
    <property type="nucleotide sequence ID" value="XM_004358823.1"/>
</dbReference>
<dbReference type="KEGG" id="dfa:DFA_00899"/>
<feature type="domain" description="Bacterial surface antigen (D15)" evidence="3">
    <location>
        <begin position="101"/>
        <end position="389"/>
    </location>
</feature>
<dbReference type="OrthoDB" id="22634at2759"/>
<dbReference type="AlphaFoldDB" id="F4PUF8"/>
<dbReference type="GO" id="GO:0019867">
    <property type="term" value="C:outer membrane"/>
    <property type="evidence" value="ECO:0007669"/>
    <property type="project" value="InterPro"/>
</dbReference>
<dbReference type="Proteomes" id="UP000007797">
    <property type="component" value="Unassembled WGS sequence"/>
</dbReference>
<keyword evidence="2" id="KW-0472">Membrane</keyword>
<comment type="subcellular location">
    <subcellularLocation>
        <location evidence="1">Membrane</location>
    </subcellularLocation>
</comment>
<evidence type="ECO:0000256" key="2">
    <source>
        <dbReference type="ARBA" id="ARBA00023136"/>
    </source>
</evidence>
<dbReference type="OMA" id="MIPINDR"/>
<accession>F4PUF8</accession>
<gene>
    <name evidence="4" type="ORF">DFA_00899</name>
</gene>
<sequence length="394" mass="44384">MTDNSNIQLEFDNIRSNPQFLKETYFKDIEKYAGKPRSLRNYVSEAINLMTEDQIVPEASFSINNAGDRVTVSSPRLGIALGSTFASDLTQKGTLTLSNPFGQGGEIGCETSIGVYKSLLGGVFYKDRFQNRIELSKRQESPSEYNHQIRTVESSLVLQPKKIGNHFFTIYAGERRTSAVGQDRDEELRNHTGISQKFSLTHKYYFNRQSIDRSVWGRLSTEIATGKSPFLKCESLLHSAVELSQDWKFETTIGLGGIYNFTNGLTPFVDRFYNGQSYHLKGFNFKGLATSKNKKTYFGGDLYHTTSFSVSKYLNEKGVHLFAFYSVGNSILSYNNVKDNFKNLFSPSLYRHSVGAGVRCEMGPGLVDIYLSTVLKKQPTDQTHTCGFNVTLRL</sequence>
<dbReference type="GeneID" id="14872650"/>
<proteinExistence type="predicted"/>
<reference evidence="5" key="1">
    <citation type="journal article" date="2011" name="Genome Res.">
        <title>Phylogeny-wide analysis of social amoeba genomes highlights ancient origins for complex intercellular communication.</title>
        <authorList>
            <person name="Heidel A.J."/>
            <person name="Lawal H.M."/>
            <person name="Felder M."/>
            <person name="Schilde C."/>
            <person name="Helps N.R."/>
            <person name="Tunggal B."/>
            <person name="Rivero F."/>
            <person name="John U."/>
            <person name="Schleicher M."/>
            <person name="Eichinger L."/>
            <person name="Platzer M."/>
            <person name="Noegel A.A."/>
            <person name="Schaap P."/>
            <person name="Gloeckner G."/>
        </authorList>
    </citation>
    <scope>NUCLEOTIDE SEQUENCE [LARGE SCALE GENOMIC DNA]</scope>
    <source>
        <strain evidence="5">SH3</strain>
    </source>
</reference>
<evidence type="ECO:0000259" key="3">
    <source>
        <dbReference type="Pfam" id="PF01103"/>
    </source>
</evidence>
<dbReference type="Gene3D" id="2.40.160.50">
    <property type="entry name" value="membrane protein fhac: a member of the omp85/tpsb transporter family"/>
    <property type="match status" value="1"/>
</dbReference>
<dbReference type="InterPro" id="IPR000184">
    <property type="entry name" value="Bac_surfAg_D15"/>
</dbReference>
<organism evidence="4 5">
    <name type="scientific">Cavenderia fasciculata</name>
    <name type="common">Slime mold</name>
    <name type="synonym">Dictyostelium fasciculatum</name>
    <dbReference type="NCBI Taxonomy" id="261658"/>
    <lineage>
        <taxon>Eukaryota</taxon>
        <taxon>Amoebozoa</taxon>
        <taxon>Evosea</taxon>
        <taxon>Eumycetozoa</taxon>
        <taxon>Dictyostelia</taxon>
        <taxon>Acytosteliales</taxon>
        <taxon>Cavenderiaceae</taxon>
        <taxon>Cavenderia</taxon>
    </lineage>
</organism>